<dbReference type="Proteomes" id="UP001221757">
    <property type="component" value="Unassembled WGS sequence"/>
</dbReference>
<dbReference type="GO" id="GO:0005811">
    <property type="term" value="C:lipid droplet"/>
    <property type="evidence" value="ECO:0007669"/>
    <property type="project" value="TreeGrafter"/>
</dbReference>
<evidence type="ECO:0008006" key="5">
    <source>
        <dbReference type="Google" id="ProtNLM"/>
    </source>
</evidence>
<evidence type="ECO:0000256" key="2">
    <source>
        <dbReference type="ARBA" id="ARBA00023002"/>
    </source>
</evidence>
<dbReference type="GO" id="GO:0000140">
    <property type="term" value="F:acylglycerone-phosphate reductase (NADP+) activity"/>
    <property type="evidence" value="ECO:0007669"/>
    <property type="project" value="TreeGrafter"/>
</dbReference>
<dbReference type="InterPro" id="IPR036291">
    <property type="entry name" value="NAD(P)-bd_dom_sf"/>
</dbReference>
<keyword evidence="4" id="KW-1185">Reference proteome</keyword>
<dbReference type="SUPFAM" id="SSF51735">
    <property type="entry name" value="NAD(P)-binding Rossmann-fold domains"/>
    <property type="match status" value="1"/>
</dbReference>
<evidence type="ECO:0000256" key="1">
    <source>
        <dbReference type="ARBA" id="ARBA00006484"/>
    </source>
</evidence>
<comment type="caution">
    <text evidence="3">The sequence shown here is derived from an EMBL/GenBank/DDBJ whole genome shotgun (WGS) entry which is preliminary data.</text>
</comment>
<dbReference type="PANTHER" id="PTHR44169:SF6">
    <property type="entry name" value="NADPH-DEPENDENT 1-ACYLDIHYDROXYACETONE PHOSPHATE REDUCTASE"/>
    <property type="match status" value="1"/>
</dbReference>
<dbReference type="InterPro" id="IPR002347">
    <property type="entry name" value="SDR_fam"/>
</dbReference>
<proteinExistence type="inferred from homology"/>
<accession>A0AAD7GFT3</accession>
<sequence>MDPQLPIDNFTLAFSERNMTSRFQVFATARRPESMQDLFARGIATLTFEVTDADVICTIRDEIAAKTGGTLDILVNNAFVAYPVAITDFEMDRVREIFEVHLFAPMVMVKEFAQLLIAAGDVRIVHIGSVSGIMPIPFSAVYNTSKLRCITHLNIFQIMSGGVQSKIARSGSLPDDSLFKGMEDLYQAKRLNISQDAYARIVVAESVKAAPRAWVWVGRNAFLDYLMSKKFGISEFSARLANGKVKID</sequence>
<dbReference type="GO" id="GO:0005783">
    <property type="term" value="C:endoplasmic reticulum"/>
    <property type="evidence" value="ECO:0007669"/>
    <property type="project" value="TreeGrafter"/>
</dbReference>
<dbReference type="GO" id="GO:0006654">
    <property type="term" value="P:phosphatidic acid biosynthetic process"/>
    <property type="evidence" value="ECO:0007669"/>
    <property type="project" value="TreeGrafter"/>
</dbReference>
<dbReference type="PANTHER" id="PTHR44169">
    <property type="entry name" value="NADPH-DEPENDENT 1-ACYLDIHYDROXYACETONE PHOSPHATE REDUCTASE"/>
    <property type="match status" value="1"/>
</dbReference>
<keyword evidence="2" id="KW-0560">Oxidoreductase</keyword>
<dbReference type="EMBL" id="JARKIE010000093">
    <property type="protein sequence ID" value="KAJ7686835.1"/>
    <property type="molecule type" value="Genomic_DNA"/>
</dbReference>
<evidence type="ECO:0000313" key="4">
    <source>
        <dbReference type="Proteomes" id="UP001221757"/>
    </source>
</evidence>
<protein>
    <recommendedName>
        <fullName evidence="5">NAD(P)-binding protein</fullName>
    </recommendedName>
</protein>
<evidence type="ECO:0000313" key="3">
    <source>
        <dbReference type="EMBL" id="KAJ7686835.1"/>
    </source>
</evidence>
<name>A0AAD7GFT3_MYCRO</name>
<dbReference type="GO" id="GO:0019433">
    <property type="term" value="P:triglyceride catabolic process"/>
    <property type="evidence" value="ECO:0007669"/>
    <property type="project" value="TreeGrafter"/>
</dbReference>
<dbReference type="AlphaFoldDB" id="A0AAD7GFT3"/>
<comment type="similarity">
    <text evidence="1">Belongs to the short-chain dehydrogenases/reductases (SDR) family.</text>
</comment>
<dbReference type="GO" id="GO:0004806">
    <property type="term" value="F:triacylglycerol lipase activity"/>
    <property type="evidence" value="ECO:0007669"/>
    <property type="project" value="TreeGrafter"/>
</dbReference>
<reference evidence="3" key="1">
    <citation type="submission" date="2023-03" db="EMBL/GenBank/DDBJ databases">
        <title>Massive genome expansion in bonnet fungi (Mycena s.s.) driven by repeated elements and novel gene families across ecological guilds.</title>
        <authorList>
            <consortium name="Lawrence Berkeley National Laboratory"/>
            <person name="Harder C.B."/>
            <person name="Miyauchi S."/>
            <person name="Viragh M."/>
            <person name="Kuo A."/>
            <person name="Thoen E."/>
            <person name="Andreopoulos B."/>
            <person name="Lu D."/>
            <person name="Skrede I."/>
            <person name="Drula E."/>
            <person name="Henrissat B."/>
            <person name="Morin E."/>
            <person name="Kohler A."/>
            <person name="Barry K."/>
            <person name="LaButti K."/>
            <person name="Morin E."/>
            <person name="Salamov A."/>
            <person name="Lipzen A."/>
            <person name="Mereny Z."/>
            <person name="Hegedus B."/>
            <person name="Baldrian P."/>
            <person name="Stursova M."/>
            <person name="Weitz H."/>
            <person name="Taylor A."/>
            <person name="Grigoriev I.V."/>
            <person name="Nagy L.G."/>
            <person name="Martin F."/>
            <person name="Kauserud H."/>
        </authorList>
    </citation>
    <scope>NUCLEOTIDE SEQUENCE</scope>
    <source>
        <strain evidence="3">CBHHK067</strain>
    </source>
</reference>
<dbReference type="Pfam" id="PF00106">
    <property type="entry name" value="adh_short"/>
    <property type="match status" value="1"/>
</dbReference>
<gene>
    <name evidence="3" type="ORF">B0H17DRAFT_1169692</name>
</gene>
<dbReference type="Gene3D" id="3.40.50.720">
    <property type="entry name" value="NAD(P)-binding Rossmann-like Domain"/>
    <property type="match status" value="1"/>
</dbReference>
<organism evidence="3 4">
    <name type="scientific">Mycena rosella</name>
    <name type="common">Pink bonnet</name>
    <name type="synonym">Agaricus rosellus</name>
    <dbReference type="NCBI Taxonomy" id="1033263"/>
    <lineage>
        <taxon>Eukaryota</taxon>
        <taxon>Fungi</taxon>
        <taxon>Dikarya</taxon>
        <taxon>Basidiomycota</taxon>
        <taxon>Agaricomycotina</taxon>
        <taxon>Agaricomycetes</taxon>
        <taxon>Agaricomycetidae</taxon>
        <taxon>Agaricales</taxon>
        <taxon>Marasmiineae</taxon>
        <taxon>Mycenaceae</taxon>
        <taxon>Mycena</taxon>
    </lineage>
</organism>